<gene>
    <name evidence="3" type="ORF">Tci_059275</name>
</gene>
<dbReference type="EMBL" id="BKCJ010009510">
    <property type="protein sequence ID" value="GEU87297.1"/>
    <property type="molecule type" value="Genomic_DNA"/>
</dbReference>
<keyword evidence="1" id="KW-0175">Coiled coil</keyword>
<dbReference type="AlphaFoldDB" id="A0A6L2NNY6"/>
<comment type="caution">
    <text evidence="3">The sequence shown here is derived from an EMBL/GenBank/DDBJ whole genome shotgun (WGS) entry which is preliminary data.</text>
</comment>
<evidence type="ECO:0000259" key="2">
    <source>
        <dbReference type="Pfam" id="PF22936"/>
    </source>
</evidence>
<dbReference type="InterPro" id="IPR054722">
    <property type="entry name" value="PolX-like_BBD"/>
</dbReference>
<reference evidence="3" key="1">
    <citation type="journal article" date="2019" name="Sci. Rep.">
        <title>Draft genome of Tanacetum cinerariifolium, the natural source of mosquito coil.</title>
        <authorList>
            <person name="Yamashiro T."/>
            <person name="Shiraishi A."/>
            <person name="Satake H."/>
            <person name="Nakayama K."/>
        </authorList>
    </citation>
    <scope>NUCLEOTIDE SEQUENCE</scope>
</reference>
<feature type="coiled-coil region" evidence="1">
    <location>
        <begin position="115"/>
        <end position="153"/>
    </location>
</feature>
<feature type="coiled-coil region" evidence="1">
    <location>
        <begin position="44"/>
        <end position="75"/>
    </location>
</feature>
<evidence type="ECO:0000256" key="1">
    <source>
        <dbReference type="SAM" id="Coils"/>
    </source>
</evidence>
<accession>A0A6L2NNY6</accession>
<protein>
    <submittedName>
        <fullName evidence="3">Integrase, catalytic region, zinc finger, CCHC-type, peptidase aspartic, catalytic</fullName>
    </submittedName>
</protein>
<sequence>MGLAINDLRTRIDVTILEDRKRRWMSDSQNSLREFYKTDVIPMSDSLSTNLKELQQELIQEVKEMLNVFESMEQKVKEKSPKENIFQNKIDRLLEVSLSREIQDCVLISVEEHKNELLQTELEKSSNDSKDIQANLLKRIKNFENDFKRSQAQSIILNLNSNIKKRKWLVMSLGSQGVVSSNSVRRPKSKDTRSKNKVLKNTNAKSSSAYVIQLVFWFVDSGCSKRMTGNLQLLGNFIEIFMGKVCFENDHFAAITGYGDC</sequence>
<feature type="domain" description="Retrovirus-related Pol polyprotein from transposon TNT 1-94-like beta-barrel" evidence="2">
    <location>
        <begin position="217"/>
        <end position="260"/>
    </location>
</feature>
<dbReference type="Pfam" id="PF22936">
    <property type="entry name" value="Pol_BBD"/>
    <property type="match status" value="1"/>
</dbReference>
<proteinExistence type="predicted"/>
<name>A0A6L2NNY6_TANCI</name>
<organism evidence="3">
    <name type="scientific">Tanacetum cinerariifolium</name>
    <name type="common">Dalmatian daisy</name>
    <name type="synonym">Chrysanthemum cinerariifolium</name>
    <dbReference type="NCBI Taxonomy" id="118510"/>
    <lineage>
        <taxon>Eukaryota</taxon>
        <taxon>Viridiplantae</taxon>
        <taxon>Streptophyta</taxon>
        <taxon>Embryophyta</taxon>
        <taxon>Tracheophyta</taxon>
        <taxon>Spermatophyta</taxon>
        <taxon>Magnoliopsida</taxon>
        <taxon>eudicotyledons</taxon>
        <taxon>Gunneridae</taxon>
        <taxon>Pentapetalae</taxon>
        <taxon>asterids</taxon>
        <taxon>campanulids</taxon>
        <taxon>Asterales</taxon>
        <taxon>Asteraceae</taxon>
        <taxon>Asteroideae</taxon>
        <taxon>Anthemideae</taxon>
        <taxon>Anthemidinae</taxon>
        <taxon>Tanacetum</taxon>
    </lineage>
</organism>
<evidence type="ECO:0000313" key="3">
    <source>
        <dbReference type="EMBL" id="GEU87297.1"/>
    </source>
</evidence>